<accession>A0ACB8QK40</accession>
<keyword evidence="2" id="KW-1185">Reference proteome</keyword>
<evidence type="ECO:0000313" key="2">
    <source>
        <dbReference type="Proteomes" id="UP000814128"/>
    </source>
</evidence>
<reference evidence="1" key="1">
    <citation type="submission" date="2021-02" db="EMBL/GenBank/DDBJ databases">
        <authorList>
            <consortium name="DOE Joint Genome Institute"/>
            <person name="Ahrendt S."/>
            <person name="Looney B.P."/>
            <person name="Miyauchi S."/>
            <person name="Morin E."/>
            <person name="Drula E."/>
            <person name="Courty P.E."/>
            <person name="Chicoki N."/>
            <person name="Fauchery L."/>
            <person name="Kohler A."/>
            <person name="Kuo A."/>
            <person name="Labutti K."/>
            <person name="Pangilinan J."/>
            <person name="Lipzen A."/>
            <person name="Riley R."/>
            <person name="Andreopoulos W."/>
            <person name="He G."/>
            <person name="Johnson J."/>
            <person name="Barry K.W."/>
            <person name="Grigoriev I.V."/>
            <person name="Nagy L."/>
            <person name="Hibbett D."/>
            <person name="Henrissat B."/>
            <person name="Matheny P.B."/>
            <person name="Labbe J."/>
            <person name="Martin F."/>
        </authorList>
    </citation>
    <scope>NUCLEOTIDE SEQUENCE</scope>
    <source>
        <strain evidence="1">EC-137</strain>
    </source>
</reference>
<gene>
    <name evidence="1" type="ORF">K488DRAFT_50886</name>
</gene>
<protein>
    <submittedName>
        <fullName evidence="1">Uncharacterized protein</fullName>
    </submittedName>
</protein>
<evidence type="ECO:0000313" key="1">
    <source>
        <dbReference type="EMBL" id="KAI0032005.1"/>
    </source>
</evidence>
<comment type="caution">
    <text evidence="1">The sequence shown here is derived from an EMBL/GenBank/DDBJ whole genome shotgun (WGS) entry which is preliminary data.</text>
</comment>
<dbReference type="EMBL" id="MU273560">
    <property type="protein sequence ID" value="KAI0032005.1"/>
    <property type="molecule type" value="Genomic_DNA"/>
</dbReference>
<name>A0ACB8QK40_9AGAM</name>
<proteinExistence type="predicted"/>
<dbReference type="Proteomes" id="UP000814128">
    <property type="component" value="Unassembled WGS sequence"/>
</dbReference>
<reference evidence="1" key="2">
    <citation type="journal article" date="2022" name="New Phytol.">
        <title>Evolutionary transition to the ectomycorrhizal habit in the genomes of a hyperdiverse lineage of mushroom-forming fungi.</title>
        <authorList>
            <person name="Looney B."/>
            <person name="Miyauchi S."/>
            <person name="Morin E."/>
            <person name="Drula E."/>
            <person name="Courty P.E."/>
            <person name="Kohler A."/>
            <person name="Kuo A."/>
            <person name="LaButti K."/>
            <person name="Pangilinan J."/>
            <person name="Lipzen A."/>
            <person name="Riley R."/>
            <person name="Andreopoulos W."/>
            <person name="He G."/>
            <person name="Johnson J."/>
            <person name="Nolan M."/>
            <person name="Tritt A."/>
            <person name="Barry K.W."/>
            <person name="Grigoriev I.V."/>
            <person name="Nagy L.G."/>
            <person name="Hibbett D."/>
            <person name="Henrissat B."/>
            <person name="Matheny P.B."/>
            <person name="Labbe J."/>
            <person name="Martin F.M."/>
        </authorList>
    </citation>
    <scope>NUCLEOTIDE SEQUENCE</scope>
    <source>
        <strain evidence="1">EC-137</strain>
    </source>
</reference>
<sequence>MSARSQDTQASSAWYAPWTWYAAAGADGEPREDGRTPAEAVRDEALAREELVGARNEVSAGPGSGPGNSGSDPAKPSASAVPASSGPALTPSASASAPFGAASTPSGNASIPSGSGTGRASLNPIQNTIATNLPGWSAFFTSRTLAAKRITEGERDENGMEVMDVPEDAEDEAGGEARLQVATATKEKTKQAAVSRMGEVTTASEQTTTTTTTTTTTAAAERKLGKDDKKADKNRASSKNRSGRSSPASPRPAPPNLVLPAWHDTFSVPPRSVVPSAPPTVLQRTVRLVSSFLSKDDAGKRAGRKGKERARTSDPEVLEHLGKALPRTFEAMGELPPDGDVLRGCRRVVVIGIHGWFPGAVMRSVFGEPTGTSTKFATMMCQALDVFQEKHSVKLEKVTVCPLEGEGTIEKRVEKLYEGLTSNKEWMEDLHNADAIFVACHSQGSIVSAHLLDRLIQDKHIRTSRLADVLGSASAAVTSAGGSVHAPRPPQRVCCLALCGIHLGPLRYLSSSSVLQPYFQYFESAAARQLFEFQNTESEVSKNYVAALRRVLDHGTKMVYIASLNDQVVPIYSGIFTAAHHPLILRALYIDGDAYHSSDFLTNLLVLLTRILNAGLSDSGLAMHLSEATAGTLNGIGHSTAYEELEVYSLAVDYLFMTNQGLEEHPELTVEPFSASAEQNDYEIPWRLRDLIADARVHDLFGGAFADLRDAFPHWQPKSAILRDVKRKLQPIQRLTVSAPGSLPHSLRPSKL</sequence>
<organism evidence="1 2">
    <name type="scientific">Vararia minispora EC-137</name>
    <dbReference type="NCBI Taxonomy" id="1314806"/>
    <lineage>
        <taxon>Eukaryota</taxon>
        <taxon>Fungi</taxon>
        <taxon>Dikarya</taxon>
        <taxon>Basidiomycota</taxon>
        <taxon>Agaricomycotina</taxon>
        <taxon>Agaricomycetes</taxon>
        <taxon>Russulales</taxon>
        <taxon>Lachnocladiaceae</taxon>
        <taxon>Vararia</taxon>
    </lineage>
</organism>